<feature type="region of interest" description="Disordered" evidence="1">
    <location>
        <begin position="55"/>
        <end position="74"/>
    </location>
</feature>
<organism evidence="2">
    <name type="scientific">uncultured Caudovirales phage</name>
    <dbReference type="NCBI Taxonomy" id="2100421"/>
    <lineage>
        <taxon>Viruses</taxon>
        <taxon>Duplodnaviria</taxon>
        <taxon>Heunggongvirae</taxon>
        <taxon>Uroviricota</taxon>
        <taxon>Caudoviricetes</taxon>
        <taxon>Peduoviridae</taxon>
        <taxon>Maltschvirus</taxon>
        <taxon>Maltschvirus maltsch</taxon>
    </lineage>
</organism>
<evidence type="ECO:0000256" key="1">
    <source>
        <dbReference type="SAM" id="MobiDB-lite"/>
    </source>
</evidence>
<feature type="region of interest" description="Disordered" evidence="1">
    <location>
        <begin position="86"/>
        <end position="119"/>
    </location>
</feature>
<dbReference type="EMBL" id="LR798319">
    <property type="protein sequence ID" value="CAB5223429.1"/>
    <property type="molecule type" value="Genomic_DNA"/>
</dbReference>
<name>A0A6J7WZB2_9CAUD</name>
<sequence>MNPYFILGTVIAVVGAYATGHWQGDSAGQAKVHQAWDKERAAQMAQHAKDQELARQKEQQLQSGADNLRREKDHEVRNLNAKLLGITNGLRDRPDRPTTNQGGVSETTSSGSTAKGCDGSELYRSNAEFLIREAARAEELRASLRQCIAQYQSLVN</sequence>
<protein>
    <submittedName>
        <fullName evidence="2">Uncharacterized protein</fullName>
    </submittedName>
</protein>
<proteinExistence type="predicted"/>
<gene>
    <name evidence="2" type="ORF">UFOVP382_46</name>
</gene>
<feature type="compositionally biased region" description="Low complexity" evidence="1">
    <location>
        <begin position="102"/>
        <end position="113"/>
    </location>
</feature>
<evidence type="ECO:0000313" key="2">
    <source>
        <dbReference type="EMBL" id="CAB5223429.1"/>
    </source>
</evidence>
<reference evidence="2" key="1">
    <citation type="submission" date="2020-05" db="EMBL/GenBank/DDBJ databases">
        <authorList>
            <person name="Chiriac C."/>
            <person name="Salcher M."/>
            <person name="Ghai R."/>
            <person name="Kavagutti S V."/>
        </authorList>
    </citation>
    <scope>NUCLEOTIDE SEQUENCE</scope>
</reference>
<accession>A0A6J7WZB2</accession>